<accession>A0AAW0D6N4</accession>
<evidence type="ECO:0000256" key="8">
    <source>
        <dbReference type="ARBA" id="ARBA00022989"/>
    </source>
</evidence>
<dbReference type="PANTHER" id="PTHR21573">
    <property type="entry name" value="ER MEMBRANE PROTEIN COMPLEX SUBUNIT 1"/>
    <property type="match status" value="1"/>
</dbReference>
<keyword evidence="16" id="KW-1185">Reference proteome</keyword>
<dbReference type="InterPro" id="IPR058545">
    <property type="entry name" value="Beta-prop_EMC1_1st"/>
</dbReference>
<evidence type="ECO:0000256" key="3">
    <source>
        <dbReference type="ARBA" id="ARBA00011276"/>
    </source>
</evidence>
<organism evidence="15 16">
    <name type="scientific">Paramarasmius palmivorus</name>
    <dbReference type="NCBI Taxonomy" id="297713"/>
    <lineage>
        <taxon>Eukaryota</taxon>
        <taxon>Fungi</taxon>
        <taxon>Dikarya</taxon>
        <taxon>Basidiomycota</taxon>
        <taxon>Agaricomycotina</taxon>
        <taxon>Agaricomycetes</taxon>
        <taxon>Agaricomycetidae</taxon>
        <taxon>Agaricales</taxon>
        <taxon>Marasmiineae</taxon>
        <taxon>Marasmiaceae</taxon>
        <taxon>Paramarasmius</taxon>
    </lineage>
</organism>
<comment type="subcellular location">
    <subcellularLocation>
        <location evidence="1">Endoplasmic reticulum membrane</location>
        <topology evidence="1">Single-pass type I membrane protein</topology>
    </subcellularLocation>
</comment>
<dbReference type="Gene3D" id="2.130.10.10">
    <property type="entry name" value="YVTN repeat-like/Quinoprotein amine dehydrogenase"/>
    <property type="match status" value="1"/>
</dbReference>
<comment type="caution">
    <text evidence="15">The sequence shown here is derived from an EMBL/GenBank/DDBJ whole genome shotgun (WGS) entry which is preliminary data.</text>
</comment>
<evidence type="ECO:0000256" key="11">
    <source>
        <dbReference type="SAM" id="Phobius"/>
    </source>
</evidence>
<evidence type="ECO:0000256" key="2">
    <source>
        <dbReference type="ARBA" id="ARBA00007904"/>
    </source>
</evidence>
<dbReference type="InterPro" id="IPR011678">
    <property type="entry name" value="EMC1_C"/>
</dbReference>
<proteinExistence type="inferred from homology"/>
<sequence length="1036" mass="112313">MGSFWKKITLFTALFASSCVALHESDVGVVDWHKSFIGIPRVDSIATSPKFHRVGGRNTQSVVISATESNTLAALSPVNGSIVWRHIFEPEDPIVSFHKNGWVVTSLSGPGGSVLRIFNTLTGDLLLERQLHQPASGLLAEPASIGCTVAFGNDTLGTGAADLFVLTNGHSLHYFVGRDEKWKWSAEDAGSLVVNSNVLVSNEAIYVVGLASSFASYTLHVTALSPATGEVIASAHIPSSLGDGLNDFIALTSATGEPHLLWLESNSIKHLALAPSLSGKASSYRGSLFRKIHDIGLGSRGMFIGIKIDGTGQALQLENDGVKLVWDFEESAPSDKHSESTYAGGWDKDGLPYIGRLYWSYALKLASAELFSPHLADGKGMITGFSFPFDTNQYGTIAHLTMDAANPSMYQVLGRLVITTSTGTIQLWQQDKLQWTREESLAEVALAEFVELPEHVSGATAVAEGSEGFVQRLSRQIRDAKDLPNYLIHFFKRFATGSYESASSSAAPAKDNGSRDAFGFRQVIVAATSRGKIFGLDSSNGDVLWSKLLGLGSRADSSVKSVKMFLIQAVGDASSGLEESEKANTSGPEVVLVAQRNNERGTEEEVVLYHFNALTGENAKHPTRQLGPLQGQKIASGSVNGAYLLKSPLGKVVVVLDDTFQAHLYPDTPASASIFTSVAPSLFVPLRLSASELGSHRIVGHQFTAAGQEGAVAFSAFPTWSLSLPEGEDIQSVIAPAKGPVASIGKVLGNRTTLYKYLNEHAFIVLTAPHSASPLSQSSATKFKNCGLYLVDGVKGSIIYHATVPSTAGACDIKAVLTENWLVYHYYDDDYHGTGQSKGYRMVSVELYEGKKVDEKIRSSDISAYSEKSLDITAYEQSFVYLYDITAITTTSTKYGITSKDIIVASNNHKIQGLSRRFLDPRRPNRKPTTQEQEELLVQYEPLLPDDQRRVLSHNYEVAQVRNIIAAPALLESTSLVFAYGLDLFLTRVAPSKTFDVLSESFNKTQLVITILALAVAIMFTKPAVRRKKLKEKWYN</sequence>
<dbReference type="InterPro" id="IPR011047">
    <property type="entry name" value="Quinoprotein_ADH-like_sf"/>
</dbReference>
<evidence type="ECO:0000256" key="4">
    <source>
        <dbReference type="ARBA" id="ARBA00020824"/>
    </source>
</evidence>
<evidence type="ECO:0000313" key="15">
    <source>
        <dbReference type="EMBL" id="KAK7046106.1"/>
    </source>
</evidence>
<feature type="domain" description="EMC1 first beta-propeller" evidence="14">
    <location>
        <begin position="21"/>
        <end position="439"/>
    </location>
</feature>
<keyword evidence="8 11" id="KW-1133">Transmembrane helix</keyword>
<dbReference type="PANTHER" id="PTHR21573:SF0">
    <property type="entry name" value="ER MEMBRANE PROTEIN COMPLEX SUBUNIT 1"/>
    <property type="match status" value="1"/>
</dbReference>
<evidence type="ECO:0000259" key="13">
    <source>
        <dbReference type="Pfam" id="PF07774"/>
    </source>
</evidence>
<dbReference type="Proteomes" id="UP001383192">
    <property type="component" value="Unassembled WGS sequence"/>
</dbReference>
<dbReference type="GO" id="GO:0034975">
    <property type="term" value="P:protein folding in endoplasmic reticulum"/>
    <property type="evidence" value="ECO:0007669"/>
    <property type="project" value="TreeGrafter"/>
</dbReference>
<name>A0AAW0D6N4_9AGAR</name>
<reference evidence="15 16" key="1">
    <citation type="submission" date="2024-01" db="EMBL/GenBank/DDBJ databases">
        <title>A draft genome for a cacao thread blight-causing isolate of Paramarasmius palmivorus.</title>
        <authorList>
            <person name="Baruah I.K."/>
            <person name="Bukari Y."/>
            <person name="Amoako-Attah I."/>
            <person name="Meinhardt L.W."/>
            <person name="Bailey B.A."/>
            <person name="Cohen S.P."/>
        </authorList>
    </citation>
    <scope>NUCLEOTIDE SEQUENCE [LARGE SCALE GENOMIC DNA]</scope>
    <source>
        <strain evidence="15 16">GH-12</strain>
    </source>
</reference>
<feature type="domain" description="ER membrane protein complex subunit 1 C-terminal" evidence="13">
    <location>
        <begin position="818"/>
        <end position="1034"/>
    </location>
</feature>
<protein>
    <recommendedName>
        <fullName evidence="4">ER membrane protein complex subunit 1</fullName>
    </recommendedName>
</protein>
<keyword evidence="6 12" id="KW-0732">Signal</keyword>
<feature type="signal peptide" evidence="12">
    <location>
        <begin position="1"/>
        <end position="21"/>
    </location>
</feature>
<evidence type="ECO:0000256" key="1">
    <source>
        <dbReference type="ARBA" id="ARBA00004115"/>
    </source>
</evidence>
<dbReference type="InterPro" id="IPR026895">
    <property type="entry name" value="EMC1"/>
</dbReference>
<evidence type="ECO:0000256" key="9">
    <source>
        <dbReference type="ARBA" id="ARBA00023136"/>
    </source>
</evidence>
<evidence type="ECO:0000256" key="5">
    <source>
        <dbReference type="ARBA" id="ARBA00022692"/>
    </source>
</evidence>
<evidence type="ECO:0000256" key="7">
    <source>
        <dbReference type="ARBA" id="ARBA00022824"/>
    </source>
</evidence>
<dbReference type="PROSITE" id="PS51257">
    <property type="entry name" value="PROKAR_LIPOPROTEIN"/>
    <property type="match status" value="1"/>
</dbReference>
<keyword evidence="5 11" id="KW-0812">Transmembrane</keyword>
<keyword evidence="9 11" id="KW-0472">Membrane</keyword>
<dbReference type="GO" id="GO:0072546">
    <property type="term" value="C:EMC complex"/>
    <property type="evidence" value="ECO:0007669"/>
    <property type="project" value="InterPro"/>
</dbReference>
<keyword evidence="7" id="KW-0256">Endoplasmic reticulum</keyword>
<dbReference type="EMBL" id="JAYKXP010000022">
    <property type="protein sequence ID" value="KAK7046106.1"/>
    <property type="molecule type" value="Genomic_DNA"/>
</dbReference>
<keyword evidence="10" id="KW-0325">Glycoprotein</keyword>
<dbReference type="SUPFAM" id="SSF50998">
    <property type="entry name" value="Quinoprotein alcohol dehydrogenase-like"/>
    <property type="match status" value="1"/>
</dbReference>
<evidence type="ECO:0000256" key="6">
    <source>
        <dbReference type="ARBA" id="ARBA00022729"/>
    </source>
</evidence>
<evidence type="ECO:0000256" key="10">
    <source>
        <dbReference type="ARBA" id="ARBA00023180"/>
    </source>
</evidence>
<gene>
    <name evidence="15" type="ORF">VNI00_007107</name>
</gene>
<feature type="chain" id="PRO_5043833125" description="ER membrane protein complex subunit 1" evidence="12">
    <location>
        <begin position="22"/>
        <end position="1036"/>
    </location>
</feature>
<dbReference type="InterPro" id="IPR015943">
    <property type="entry name" value="WD40/YVTN_repeat-like_dom_sf"/>
</dbReference>
<comment type="similarity">
    <text evidence="2">Belongs to the EMC1 family.</text>
</comment>
<dbReference type="AlphaFoldDB" id="A0AAW0D6N4"/>
<comment type="subunit">
    <text evidence="3">Component of the ER membrane protein complex (EMC).</text>
</comment>
<evidence type="ECO:0000313" key="16">
    <source>
        <dbReference type="Proteomes" id="UP001383192"/>
    </source>
</evidence>
<evidence type="ECO:0000259" key="14">
    <source>
        <dbReference type="Pfam" id="PF25293"/>
    </source>
</evidence>
<feature type="transmembrane region" description="Helical" evidence="11">
    <location>
        <begin position="1007"/>
        <end position="1025"/>
    </location>
</feature>
<dbReference type="Pfam" id="PF07774">
    <property type="entry name" value="EMC1_C"/>
    <property type="match status" value="1"/>
</dbReference>
<dbReference type="Pfam" id="PF25293">
    <property type="entry name" value="Beta-prop_EMC1_N"/>
    <property type="match status" value="1"/>
</dbReference>
<evidence type="ECO:0000256" key="12">
    <source>
        <dbReference type="SAM" id="SignalP"/>
    </source>
</evidence>